<dbReference type="Proteomes" id="UP000828390">
    <property type="component" value="Unassembled WGS sequence"/>
</dbReference>
<gene>
    <name evidence="1" type="ORF">DPMN_181255</name>
</gene>
<proteinExistence type="predicted"/>
<evidence type="ECO:0000313" key="2">
    <source>
        <dbReference type="Proteomes" id="UP000828390"/>
    </source>
</evidence>
<comment type="caution">
    <text evidence="1">The sequence shown here is derived from an EMBL/GenBank/DDBJ whole genome shotgun (WGS) entry which is preliminary data.</text>
</comment>
<dbReference type="EMBL" id="JAIWYP010000010">
    <property type="protein sequence ID" value="KAH3746838.1"/>
    <property type="molecule type" value="Genomic_DNA"/>
</dbReference>
<organism evidence="1 2">
    <name type="scientific">Dreissena polymorpha</name>
    <name type="common">Zebra mussel</name>
    <name type="synonym">Mytilus polymorpha</name>
    <dbReference type="NCBI Taxonomy" id="45954"/>
    <lineage>
        <taxon>Eukaryota</taxon>
        <taxon>Metazoa</taxon>
        <taxon>Spiralia</taxon>
        <taxon>Lophotrochozoa</taxon>
        <taxon>Mollusca</taxon>
        <taxon>Bivalvia</taxon>
        <taxon>Autobranchia</taxon>
        <taxon>Heteroconchia</taxon>
        <taxon>Euheterodonta</taxon>
        <taxon>Imparidentia</taxon>
        <taxon>Neoheterodontei</taxon>
        <taxon>Myida</taxon>
        <taxon>Dreissenoidea</taxon>
        <taxon>Dreissenidae</taxon>
        <taxon>Dreissena</taxon>
    </lineage>
</organism>
<accession>A0A9D4DD62</accession>
<reference evidence="1" key="2">
    <citation type="submission" date="2020-11" db="EMBL/GenBank/DDBJ databases">
        <authorList>
            <person name="McCartney M.A."/>
            <person name="Auch B."/>
            <person name="Kono T."/>
            <person name="Mallez S."/>
            <person name="Becker A."/>
            <person name="Gohl D.M."/>
            <person name="Silverstein K.A.T."/>
            <person name="Koren S."/>
            <person name="Bechman K.B."/>
            <person name="Herman A."/>
            <person name="Abrahante J.E."/>
            <person name="Garbe J."/>
        </authorList>
    </citation>
    <scope>NUCLEOTIDE SEQUENCE</scope>
    <source>
        <strain evidence="1">Duluth1</strain>
        <tissue evidence="1">Whole animal</tissue>
    </source>
</reference>
<sequence length="54" mass="5992">MEADGLTLHPVLVVYLRLTDADANVTSVTKRIQEQDSVEPIVVCDCNCKSDWLS</sequence>
<reference evidence="1" key="1">
    <citation type="journal article" date="2019" name="bioRxiv">
        <title>The Genome of the Zebra Mussel, Dreissena polymorpha: A Resource for Invasive Species Research.</title>
        <authorList>
            <person name="McCartney M.A."/>
            <person name="Auch B."/>
            <person name="Kono T."/>
            <person name="Mallez S."/>
            <person name="Zhang Y."/>
            <person name="Obille A."/>
            <person name="Becker A."/>
            <person name="Abrahante J.E."/>
            <person name="Garbe J."/>
            <person name="Badalamenti J.P."/>
            <person name="Herman A."/>
            <person name="Mangelson H."/>
            <person name="Liachko I."/>
            <person name="Sullivan S."/>
            <person name="Sone E.D."/>
            <person name="Koren S."/>
            <person name="Silverstein K.A.T."/>
            <person name="Beckman K.B."/>
            <person name="Gohl D.M."/>
        </authorList>
    </citation>
    <scope>NUCLEOTIDE SEQUENCE</scope>
    <source>
        <strain evidence="1">Duluth1</strain>
        <tissue evidence="1">Whole animal</tissue>
    </source>
</reference>
<evidence type="ECO:0000313" key="1">
    <source>
        <dbReference type="EMBL" id="KAH3746838.1"/>
    </source>
</evidence>
<keyword evidence="2" id="KW-1185">Reference proteome</keyword>
<dbReference type="AlphaFoldDB" id="A0A9D4DD62"/>
<name>A0A9D4DD62_DREPO</name>
<protein>
    <submittedName>
        <fullName evidence="1">Uncharacterized protein</fullName>
    </submittedName>
</protein>